<organism evidence="3 4">
    <name type="scientific">Albidovulum sediminicola</name>
    <dbReference type="NCBI Taxonomy" id="2984331"/>
    <lineage>
        <taxon>Bacteria</taxon>
        <taxon>Pseudomonadati</taxon>
        <taxon>Pseudomonadota</taxon>
        <taxon>Alphaproteobacteria</taxon>
        <taxon>Rhodobacterales</taxon>
        <taxon>Paracoccaceae</taxon>
        <taxon>Albidovulum</taxon>
    </lineage>
</organism>
<keyword evidence="2" id="KW-0378">Hydrolase</keyword>
<comment type="caution">
    <text evidence="3">The sequence shown here is derived from an EMBL/GenBank/DDBJ whole genome shotgun (WGS) entry which is preliminary data.</text>
</comment>
<evidence type="ECO:0000256" key="1">
    <source>
        <dbReference type="ARBA" id="ARBA00010702"/>
    </source>
</evidence>
<dbReference type="PANTHER" id="PTHR16222">
    <property type="entry name" value="ADP-RIBOSYLGLYCOHYDROLASE"/>
    <property type="match status" value="1"/>
</dbReference>
<dbReference type="Pfam" id="PF03747">
    <property type="entry name" value="ADP_ribosyl_GH"/>
    <property type="match status" value="1"/>
</dbReference>
<comment type="similarity">
    <text evidence="1">Belongs to the ADP-ribosylglycohydrolase family.</text>
</comment>
<name>A0ABT2Z4P9_9RHOB</name>
<dbReference type="EMBL" id="JAOWLA010000015">
    <property type="protein sequence ID" value="MCV2866113.1"/>
    <property type="molecule type" value="Genomic_DNA"/>
</dbReference>
<evidence type="ECO:0000313" key="3">
    <source>
        <dbReference type="EMBL" id="MCV2866113.1"/>
    </source>
</evidence>
<sequence>MDRALGALMGVALGDALGMPSQTLPRARIEDAYGRISDLVDPFPDHPVSHGLRAGMVTDDTEQTLLLAELMIRSPERFDDRAWAEALLGWERDVRARGLRDLLGPSSKRALEALAAGAPASETGRAGTTNGAAMRIAPVGIATPPEDPAALVARVAEACRVTHNTREAIAAAAAVAMTISLGVEGATFEAACGPAIEAARIGSTLGAPVGEADIAGLILAALHIAERGSEDELVARIGTSVASREAVPAAFGVVVLAQGDPWRAGVIAANIGDDTDTIGAIACAMAGACSGLGAFPADKVEQVRAANGLDLAPIAEGLLAIRDRRRSGVRP</sequence>
<dbReference type="InterPro" id="IPR036705">
    <property type="entry name" value="Ribosyl_crysJ1_sf"/>
</dbReference>
<protein>
    <submittedName>
        <fullName evidence="3">ADP-ribosylglycohydrolase family protein</fullName>
    </submittedName>
</protein>
<reference evidence="3 4" key="1">
    <citation type="submission" date="2022-10" db="EMBL/GenBank/DDBJ databases">
        <title>Defluviimonas sp. nov., isolated from ocean surface water.</title>
        <authorList>
            <person name="He W."/>
            <person name="Wang L."/>
            <person name="Zhang D.-F."/>
        </authorList>
    </citation>
    <scope>NUCLEOTIDE SEQUENCE [LARGE SCALE GENOMIC DNA]</scope>
    <source>
        <strain evidence="3 4">WL0075</strain>
    </source>
</reference>
<keyword evidence="4" id="KW-1185">Reference proteome</keyword>
<dbReference type="PANTHER" id="PTHR16222:SF24">
    <property type="entry name" value="ADP-RIBOSYLHYDROLASE ARH3"/>
    <property type="match status" value="1"/>
</dbReference>
<dbReference type="Gene3D" id="1.10.4080.10">
    <property type="entry name" value="ADP-ribosylation/Crystallin J1"/>
    <property type="match status" value="1"/>
</dbReference>
<evidence type="ECO:0000313" key="4">
    <source>
        <dbReference type="Proteomes" id="UP001652503"/>
    </source>
</evidence>
<dbReference type="Proteomes" id="UP001652503">
    <property type="component" value="Unassembled WGS sequence"/>
</dbReference>
<dbReference type="InterPro" id="IPR050792">
    <property type="entry name" value="ADP-ribosylglycohydrolase"/>
</dbReference>
<gene>
    <name evidence="3" type="ORF">OE647_15420</name>
</gene>
<dbReference type="SUPFAM" id="SSF101478">
    <property type="entry name" value="ADP-ribosylglycohydrolase"/>
    <property type="match status" value="1"/>
</dbReference>
<proteinExistence type="inferred from homology"/>
<accession>A0ABT2Z4P9</accession>
<dbReference type="RefSeq" id="WP_263722645.1">
    <property type="nucleotide sequence ID" value="NZ_JAOWLA010000015.1"/>
</dbReference>
<evidence type="ECO:0000256" key="2">
    <source>
        <dbReference type="ARBA" id="ARBA00022801"/>
    </source>
</evidence>
<dbReference type="InterPro" id="IPR005502">
    <property type="entry name" value="Ribosyl_crysJ1"/>
</dbReference>